<name>A0AAV2WFE0_MYCNE</name>
<protein>
    <submittedName>
        <fullName evidence="2">Uncharacterized protein</fullName>
    </submittedName>
</protein>
<dbReference type="AlphaFoldDB" id="A0AAV2WFE0"/>
<dbReference type="RefSeq" id="WP_051644366.1">
    <property type="nucleotide sequence ID" value="NZ_JAULRV010000008.1"/>
</dbReference>
<feature type="compositionally biased region" description="Basic residues" evidence="1">
    <location>
        <begin position="1"/>
        <end position="22"/>
    </location>
</feature>
<proteinExistence type="predicted"/>
<accession>A0AAV2WFE0</accession>
<evidence type="ECO:0000256" key="1">
    <source>
        <dbReference type="SAM" id="MobiDB-lite"/>
    </source>
</evidence>
<evidence type="ECO:0000313" key="3">
    <source>
        <dbReference type="Proteomes" id="UP000028864"/>
    </source>
</evidence>
<evidence type="ECO:0000313" key="2">
    <source>
        <dbReference type="EMBL" id="CDQ42748.1"/>
    </source>
</evidence>
<dbReference type="Proteomes" id="UP000028864">
    <property type="component" value="Unassembled WGS sequence"/>
</dbReference>
<sequence length="377" mass="42236">MNDGRKRRQAKQARRDARRRAVRPVTKQSTIDHVRNTSDVEHPLDMLLFVGRMIEVLLPHEFSYLASLNKERFDPVQLIDGSAAARPPDYTAVVALLGEMAVGDEHFQQWCRDEVAACTDAVPRWITDLPDLTVGRAIRLIDAFGDLDEVLFEVRLADGRAITCGVLIDHLEYSTVKDVGIWDKPLNAVLVLLESWEWVGRPMEMTTADARAWIEQAFGKCIARPVRERRPGFSAVVKWLAARLPEGGRQYRGGYADQSATDVVEAFFASPAGTCFDFDEFGEVLEEMIAMRSGDPQRWSAFRVIYAIGDLPDGRNEPLETVLHLPALLRAFVPFAHERSGIGAEATAQTLAMIDEVQKGLEERIRGVLTEYWDAAG</sequence>
<reference evidence="2" key="2">
    <citation type="submission" date="2015-09" db="EMBL/GenBank/DDBJ databases">
        <title>Draft genome sequence of Mycobacterium neoaurum DSM 44074.</title>
        <authorList>
            <person name="Croce O."/>
            <person name="Robert C."/>
            <person name="Raoult D."/>
            <person name="Drancourt M."/>
        </authorList>
    </citation>
    <scope>NUCLEOTIDE SEQUENCE</scope>
    <source>
        <strain evidence="2">DSM 44074</strain>
    </source>
</reference>
<organism evidence="2 3">
    <name type="scientific">Mycolicibacterium neoaurum</name>
    <name type="common">Mycobacterium neoaurum</name>
    <dbReference type="NCBI Taxonomy" id="1795"/>
    <lineage>
        <taxon>Bacteria</taxon>
        <taxon>Bacillati</taxon>
        <taxon>Actinomycetota</taxon>
        <taxon>Actinomycetes</taxon>
        <taxon>Mycobacteriales</taxon>
        <taxon>Mycobacteriaceae</taxon>
        <taxon>Mycolicibacterium</taxon>
    </lineage>
</organism>
<dbReference type="EMBL" id="LK021337">
    <property type="protein sequence ID" value="CDQ42748.1"/>
    <property type="molecule type" value="Genomic_DNA"/>
</dbReference>
<gene>
    <name evidence="2" type="ORF">BN1047_00605</name>
</gene>
<reference evidence="2" key="1">
    <citation type="submission" date="2014-05" db="EMBL/GenBank/DDBJ databases">
        <authorList>
            <person name="Urmite Genomes"/>
        </authorList>
    </citation>
    <scope>NUCLEOTIDE SEQUENCE</scope>
    <source>
        <strain evidence="2">DSM 44074</strain>
    </source>
</reference>
<feature type="region of interest" description="Disordered" evidence="1">
    <location>
        <begin position="1"/>
        <end position="29"/>
    </location>
</feature>